<dbReference type="GO" id="GO:0006887">
    <property type="term" value="P:exocytosis"/>
    <property type="evidence" value="ECO:0007669"/>
    <property type="project" value="UniProtKB-KW"/>
</dbReference>
<comment type="similarity">
    <text evidence="1">Belongs to the SEC10 family.</text>
</comment>
<dbReference type="GO" id="GO:0006893">
    <property type="term" value="P:Golgi to plasma membrane transport"/>
    <property type="evidence" value="ECO:0007669"/>
    <property type="project" value="TreeGrafter"/>
</dbReference>
<protein>
    <submittedName>
        <fullName evidence="9">Exocyst subunit-Sec10p</fullName>
    </submittedName>
</protein>
<dbReference type="PANTHER" id="PTHR12100">
    <property type="entry name" value="SEC10"/>
    <property type="match status" value="1"/>
</dbReference>
<feature type="compositionally biased region" description="Low complexity" evidence="6">
    <location>
        <begin position="385"/>
        <end position="406"/>
    </location>
</feature>
<dbReference type="InterPro" id="IPR048627">
    <property type="entry name" value="Sec10_HB"/>
</dbReference>
<evidence type="ECO:0000256" key="1">
    <source>
        <dbReference type="ARBA" id="ARBA00006572"/>
    </source>
</evidence>
<evidence type="ECO:0000259" key="8">
    <source>
        <dbReference type="Pfam" id="PF20667"/>
    </source>
</evidence>
<dbReference type="Pfam" id="PF20667">
    <property type="entry name" value="Sec10_N"/>
    <property type="match status" value="1"/>
</dbReference>
<name>A0A0F7SQH7_PHARH</name>
<dbReference type="Pfam" id="PF07393">
    <property type="entry name" value="Sec10_HB"/>
    <property type="match status" value="1"/>
</dbReference>
<sequence length="928" mass="101560">MASRFEPDPAIEEVLKVDNFQDQFDIQEFISTLSDKLIANSVQSSAPFTPLPFLQTFSHAVDSLLQVRKEVQARTDKLEAEVSKAEREYGRKLKELDRGFEAVSASFATISNTTSSIGSPAIRIGETLETLHISRSKAQYSSILLSYYIALSNGDSSLLDRLLKDARRDGREGRDGRMRCAVVLRRLASLVKEDSADAGGKTGNRIEEYCEKFEKEVLGLFDKYYRQGDPKMMGHCARVLLEFNGGTSCVQIYVNQHDFFISKDRIGRVGSGNYGHEEATLWQTLPDPFKSSSTTEPTLRSLYDEIRVTVSQEAQIIQAVFPNPPMVMQVFLNRVFAQVIQQILERLLDKAGKISTLATLRILYISHTMTSTLIDDLKAYEFPSASSSGSRSSASDPSAGDSTVGGKAKGADGDGASTAVAVMLENCLEEMFAPFIEGVRYLERESKSLAELYAGFLANFTKYHETVHKAKPNKLFDRVVNQLASASASSSSQTTQAAASAILKYSGVSEKTPGGSVEAELEAGGIKVEDGALKMDVAETMLKWHAEAVGRCVELSSSGEVPKGAFALMRVLAEALGRSYIETALDSTLAKMDAHDPRLEPDLSVLATVRSADLLCHMWQKYSSVALLPLALSSVTIRREMVAYSQTNIGRAEEKINAIMQTLLDLINSWLALQLTKQKKLDFKPKNDDVSFERVNTEPCTLALDVLEKVKVATKSYLSGKNADGFLTEVGVGFHALLLDHLKKFPVSVTGALMLTKDLATYQEAITAFGIPVLNERFAMLRQLGNLFVVQPEVLKTFMAESYLGQIEPRLLRPYLAQRVDYSTFSKRFAEDERFGIDVDAVAAGAADAAIRMRSTLTGQARSLGTKGLNRLSVMIKELDNYAASSSASSSPTGTEGQHVGRSSPISGRASPNPAARGAIPYFSKMPL</sequence>
<accession>A0A0F7SQH7</accession>
<dbReference type="GO" id="GO:0000145">
    <property type="term" value="C:exocyst"/>
    <property type="evidence" value="ECO:0007669"/>
    <property type="project" value="TreeGrafter"/>
</dbReference>
<evidence type="ECO:0000256" key="3">
    <source>
        <dbReference type="ARBA" id="ARBA00022483"/>
    </source>
</evidence>
<organism evidence="9">
    <name type="scientific">Phaffia rhodozyma</name>
    <name type="common">Yeast</name>
    <name type="synonym">Xanthophyllomyces dendrorhous</name>
    <dbReference type="NCBI Taxonomy" id="264483"/>
    <lineage>
        <taxon>Eukaryota</taxon>
        <taxon>Fungi</taxon>
        <taxon>Dikarya</taxon>
        <taxon>Basidiomycota</taxon>
        <taxon>Agaricomycotina</taxon>
        <taxon>Tremellomycetes</taxon>
        <taxon>Cystofilobasidiales</taxon>
        <taxon>Mrakiaceae</taxon>
        <taxon>Phaffia</taxon>
    </lineage>
</organism>
<evidence type="ECO:0000256" key="2">
    <source>
        <dbReference type="ARBA" id="ARBA00022448"/>
    </source>
</evidence>
<feature type="domain" description="Exocyst complex component Sec10 N-terminal" evidence="8">
    <location>
        <begin position="51"/>
        <end position="165"/>
    </location>
</feature>
<evidence type="ECO:0000256" key="5">
    <source>
        <dbReference type="SAM" id="Coils"/>
    </source>
</evidence>
<evidence type="ECO:0000259" key="7">
    <source>
        <dbReference type="Pfam" id="PF07393"/>
    </source>
</evidence>
<feature type="region of interest" description="Disordered" evidence="6">
    <location>
        <begin position="385"/>
        <end position="412"/>
    </location>
</feature>
<keyword evidence="4 5" id="KW-0175">Coiled coil</keyword>
<feature type="domain" description="Exocyst complex component Sec10-like alpha-helical bundle" evidence="7">
    <location>
        <begin position="179"/>
        <end position="825"/>
    </location>
</feature>
<dbReference type="EMBL" id="LN483142">
    <property type="protein sequence ID" value="CED82914.1"/>
    <property type="molecule type" value="Genomic_DNA"/>
</dbReference>
<feature type="region of interest" description="Disordered" evidence="6">
    <location>
        <begin position="885"/>
        <end position="928"/>
    </location>
</feature>
<dbReference type="InterPro" id="IPR009976">
    <property type="entry name" value="Sec10-like"/>
</dbReference>
<reference evidence="9" key="1">
    <citation type="submission" date="2014-08" db="EMBL/GenBank/DDBJ databases">
        <authorList>
            <person name="Sharma Rahul"/>
            <person name="Thines Marco"/>
        </authorList>
    </citation>
    <scope>NUCLEOTIDE SEQUENCE</scope>
</reference>
<evidence type="ECO:0000256" key="4">
    <source>
        <dbReference type="ARBA" id="ARBA00023054"/>
    </source>
</evidence>
<evidence type="ECO:0000313" key="9">
    <source>
        <dbReference type="EMBL" id="CED82914.1"/>
    </source>
</evidence>
<evidence type="ECO:0000256" key="6">
    <source>
        <dbReference type="SAM" id="MobiDB-lite"/>
    </source>
</evidence>
<feature type="coiled-coil region" evidence="5">
    <location>
        <begin position="61"/>
        <end position="95"/>
    </location>
</feature>
<keyword evidence="2" id="KW-0813">Transport</keyword>
<dbReference type="InterPro" id="IPR048625">
    <property type="entry name" value="Sec10_N"/>
</dbReference>
<dbReference type="AlphaFoldDB" id="A0A0F7SQH7"/>
<proteinExistence type="inferred from homology"/>
<dbReference type="PANTHER" id="PTHR12100:SF0">
    <property type="entry name" value="EXOCYST COMPLEX COMPONENT 5"/>
    <property type="match status" value="1"/>
</dbReference>
<keyword evidence="3" id="KW-0268">Exocytosis</keyword>